<feature type="compositionally biased region" description="Low complexity" evidence="1">
    <location>
        <begin position="281"/>
        <end position="290"/>
    </location>
</feature>
<feature type="compositionally biased region" description="Polar residues" evidence="1">
    <location>
        <begin position="82"/>
        <end position="91"/>
    </location>
</feature>
<feature type="transmembrane region" description="Helical" evidence="2">
    <location>
        <begin position="467"/>
        <end position="491"/>
    </location>
</feature>
<feature type="compositionally biased region" description="Polar residues" evidence="1">
    <location>
        <begin position="334"/>
        <end position="344"/>
    </location>
</feature>
<feature type="compositionally biased region" description="Low complexity" evidence="1">
    <location>
        <begin position="259"/>
        <end position="269"/>
    </location>
</feature>
<proteinExistence type="predicted"/>
<feature type="region of interest" description="Disordered" evidence="1">
    <location>
        <begin position="1"/>
        <end position="36"/>
    </location>
</feature>
<feature type="compositionally biased region" description="Basic residues" evidence="1">
    <location>
        <begin position="1"/>
        <end position="10"/>
    </location>
</feature>
<name>A0A9P6W3G9_RHOMI</name>
<gene>
    <name evidence="3" type="ORF">C6P46_003909</name>
</gene>
<keyword evidence="2" id="KW-1133">Transmembrane helix</keyword>
<sequence length="493" mass="52205">MPSRPRRRSAPPHLWLSASSNDCEPKPAASAPLPRAPRYEQLCWLTGSETQSEEFADVSQPNLGGAAPRLEQPGLQDGVTRAGSSFSTTASGPAGPGFAPLSRASPDSTTDLANSRASDSPSVPLPSSNSIPRGAAASTGPQPSPLVLSHDRSTAQKLAYGLRTPQRDRQSPNRRPSVQERPPQPPLLLHVGMVCAPPTLPSPPKSGPPRSLTALDLPPPIDGFYRLSVSPSRAARGGSSADVDDDDDVTTLSFPLPPNARARARLAALESAPEVGSPEVSSSRSQHAPSPSAPSVPIPDFVPVLSHHHDRSRSEELAGLSTRRDDPAIFASARDSTVPSSWSRCSRRTELPPPTSMAASYPKRSSSRPRTHETPLAESTASTSQQVSAPAPSTSVETTMSSASSSPPRNCVRSVSWARNVAPGWSLRAEQLAWAEARRQSRRRPPLIVDSKEGGFARERGAFRTRIVGAVFVVIVLAVVILLVVGLAIALTR</sequence>
<organism evidence="3 4">
    <name type="scientific">Rhodotorula mucilaginosa</name>
    <name type="common">Yeast</name>
    <name type="synonym">Rhodotorula rubra</name>
    <dbReference type="NCBI Taxonomy" id="5537"/>
    <lineage>
        <taxon>Eukaryota</taxon>
        <taxon>Fungi</taxon>
        <taxon>Dikarya</taxon>
        <taxon>Basidiomycota</taxon>
        <taxon>Pucciniomycotina</taxon>
        <taxon>Microbotryomycetes</taxon>
        <taxon>Sporidiobolales</taxon>
        <taxon>Sporidiobolaceae</taxon>
        <taxon>Rhodotorula</taxon>
    </lineage>
</organism>
<dbReference type="EMBL" id="PUHQ01000034">
    <property type="protein sequence ID" value="KAG0661497.1"/>
    <property type="molecule type" value="Genomic_DNA"/>
</dbReference>
<evidence type="ECO:0000313" key="4">
    <source>
        <dbReference type="Proteomes" id="UP000777482"/>
    </source>
</evidence>
<keyword evidence="2" id="KW-0472">Membrane</keyword>
<feature type="region of interest" description="Disordered" evidence="1">
    <location>
        <begin position="50"/>
        <end position="410"/>
    </location>
</feature>
<feature type="compositionally biased region" description="Low complexity" evidence="1">
    <location>
        <begin position="232"/>
        <end position="241"/>
    </location>
</feature>
<comment type="caution">
    <text evidence="3">The sequence shown here is derived from an EMBL/GenBank/DDBJ whole genome shotgun (WGS) entry which is preliminary data.</text>
</comment>
<feature type="compositionally biased region" description="Polar residues" evidence="1">
    <location>
        <begin position="105"/>
        <end position="131"/>
    </location>
</feature>
<evidence type="ECO:0000256" key="2">
    <source>
        <dbReference type="SAM" id="Phobius"/>
    </source>
</evidence>
<dbReference type="Proteomes" id="UP000777482">
    <property type="component" value="Unassembled WGS sequence"/>
</dbReference>
<feature type="compositionally biased region" description="Polar residues" evidence="1">
    <location>
        <begin position="377"/>
        <end position="392"/>
    </location>
</feature>
<reference evidence="3 4" key="1">
    <citation type="submission" date="2020-11" db="EMBL/GenBank/DDBJ databases">
        <title>Kefir isolates.</title>
        <authorList>
            <person name="Marcisauskas S."/>
            <person name="Kim Y."/>
            <person name="Blasche S."/>
        </authorList>
    </citation>
    <scope>NUCLEOTIDE SEQUENCE [LARGE SCALE GENOMIC DNA]</scope>
    <source>
        <strain evidence="3 4">KR</strain>
    </source>
</reference>
<feature type="compositionally biased region" description="Basic and acidic residues" evidence="1">
    <location>
        <begin position="312"/>
        <end position="327"/>
    </location>
</feature>
<keyword evidence="4" id="KW-1185">Reference proteome</keyword>
<evidence type="ECO:0000256" key="1">
    <source>
        <dbReference type="SAM" id="MobiDB-lite"/>
    </source>
</evidence>
<feature type="compositionally biased region" description="Low complexity" evidence="1">
    <location>
        <begin position="393"/>
        <end position="406"/>
    </location>
</feature>
<accession>A0A9P6W3G9</accession>
<feature type="compositionally biased region" description="Pro residues" evidence="1">
    <location>
        <begin position="198"/>
        <end position="207"/>
    </location>
</feature>
<keyword evidence="2" id="KW-0812">Transmembrane</keyword>
<protein>
    <submittedName>
        <fullName evidence="3">Uncharacterized protein</fullName>
    </submittedName>
</protein>
<evidence type="ECO:0000313" key="3">
    <source>
        <dbReference type="EMBL" id="KAG0661497.1"/>
    </source>
</evidence>
<dbReference type="AlphaFoldDB" id="A0A9P6W3G9"/>